<accession>A0A1H8IEE3</accession>
<dbReference type="STRING" id="46177.SAMN05660976_08027"/>
<dbReference type="RefSeq" id="WP_055502043.1">
    <property type="nucleotide sequence ID" value="NZ_BBZG01000001.1"/>
</dbReference>
<organism evidence="1 2">
    <name type="scientific">Nonomuraea pusilla</name>
    <dbReference type="NCBI Taxonomy" id="46177"/>
    <lineage>
        <taxon>Bacteria</taxon>
        <taxon>Bacillati</taxon>
        <taxon>Actinomycetota</taxon>
        <taxon>Actinomycetes</taxon>
        <taxon>Streptosporangiales</taxon>
        <taxon>Streptosporangiaceae</taxon>
        <taxon>Nonomuraea</taxon>
    </lineage>
</organism>
<sequence>MTSLFSVASAAALIGVDLDMAHEALSRLSDMGLLLPVGTRAPIRSHVKLLELVRQFVLEQSQEYGPAG</sequence>
<dbReference type="AlphaFoldDB" id="A0A1H8IEE3"/>
<dbReference type="Proteomes" id="UP000198953">
    <property type="component" value="Unassembled WGS sequence"/>
</dbReference>
<evidence type="ECO:0000313" key="1">
    <source>
        <dbReference type="EMBL" id="SEN66671.1"/>
    </source>
</evidence>
<evidence type="ECO:0000313" key="2">
    <source>
        <dbReference type="Proteomes" id="UP000198953"/>
    </source>
</evidence>
<dbReference type="EMBL" id="FOBF01000032">
    <property type="protein sequence ID" value="SEN66671.1"/>
    <property type="molecule type" value="Genomic_DNA"/>
</dbReference>
<name>A0A1H8IEE3_9ACTN</name>
<reference evidence="1 2" key="1">
    <citation type="submission" date="2016-10" db="EMBL/GenBank/DDBJ databases">
        <authorList>
            <person name="de Groot N.N."/>
        </authorList>
    </citation>
    <scope>NUCLEOTIDE SEQUENCE [LARGE SCALE GENOMIC DNA]</scope>
    <source>
        <strain evidence="1 2">DSM 43357</strain>
    </source>
</reference>
<protein>
    <submittedName>
        <fullName evidence="1">Uncharacterized protein</fullName>
    </submittedName>
</protein>
<proteinExistence type="predicted"/>
<gene>
    <name evidence="1" type="ORF">SAMN05660976_08027</name>
</gene>
<keyword evidence="2" id="KW-1185">Reference proteome</keyword>